<comment type="caution">
    <text evidence="1">The sequence shown here is derived from an EMBL/GenBank/DDBJ whole genome shotgun (WGS) entry which is preliminary data.</text>
</comment>
<evidence type="ECO:0008006" key="3">
    <source>
        <dbReference type="Google" id="ProtNLM"/>
    </source>
</evidence>
<dbReference type="RefSeq" id="WP_224970923.1">
    <property type="nucleotide sequence ID" value="NZ_JAYJJU010000002.1"/>
</dbReference>
<organism evidence="1 2">
    <name type="scientific">[Mycobacterium] nativiensis</name>
    <dbReference type="NCBI Taxonomy" id="2855503"/>
    <lineage>
        <taxon>Bacteria</taxon>
        <taxon>Bacillati</taxon>
        <taxon>Actinomycetota</taxon>
        <taxon>Actinomycetes</taxon>
        <taxon>Mycobacteriales</taxon>
        <taxon>Mycobacteriaceae</taxon>
        <taxon>Mycolicibacter</taxon>
    </lineage>
</organism>
<dbReference type="Proteomes" id="UP001298593">
    <property type="component" value="Unassembled WGS sequence"/>
</dbReference>
<evidence type="ECO:0000313" key="2">
    <source>
        <dbReference type="Proteomes" id="UP001298593"/>
    </source>
</evidence>
<keyword evidence="2" id="KW-1185">Reference proteome</keyword>
<name>A0ABU5XUV5_9MYCO</name>
<proteinExistence type="predicted"/>
<evidence type="ECO:0000313" key="1">
    <source>
        <dbReference type="EMBL" id="MEB3030791.1"/>
    </source>
</evidence>
<dbReference type="EMBL" id="JAYJJU010000002">
    <property type="protein sequence ID" value="MEB3030791.1"/>
    <property type="molecule type" value="Genomic_DNA"/>
</dbReference>
<reference evidence="1 2" key="1">
    <citation type="submission" date="2023-12" db="EMBL/GenBank/DDBJ databases">
        <title>Description of new species of Mycobacterium terrae complex isolated from sewage at the Sao Paulo Zoological Park Foundation in Brazil.</title>
        <authorList>
            <person name="Romagnoli C.L."/>
            <person name="Conceicao E.C."/>
            <person name="Machado E."/>
            <person name="Barreto L.B.P.F."/>
            <person name="Sharma A."/>
            <person name="Silva N.M."/>
            <person name="Marques L.E."/>
            <person name="Juliana M.A."/>
            <person name="Lourenco M.C.S."/>
            <person name="Digiampietri L.A."/>
            <person name="Suffys P.N."/>
            <person name="Viana-Niero C."/>
        </authorList>
    </citation>
    <scope>NUCLEOTIDE SEQUENCE [LARGE SCALE GENOMIC DNA]</scope>
    <source>
        <strain evidence="1 2">MYC340</strain>
    </source>
</reference>
<protein>
    <recommendedName>
        <fullName evidence="3">PE-PPE domain-containing protein</fullName>
    </recommendedName>
</protein>
<gene>
    <name evidence="1" type="ORF">KV113_04400</name>
</gene>
<accession>A0ABU5XUV5</accession>
<sequence>MVGGLIGMVAALRTYSTAGLAITMAGLIAVAPATLPVPGADAAAVRLAPSLTAGESLLNVPLNLFQALVNIPANEIHALDTMSKSLLYSGPWWVGSPTNVWGEDPGDLGHFESIIQLLVPFPELSGAGHEGEFFYPGLAQQLSMLANVEIPVNLTCAGMDCLPAMPTSPITGFSWIDQGLWSLLIATGLQKFPLIENWFQIPFSDMMNGNSYYFDPNSPGMENIGFANDGFYWEGTRTLEQLGLNPEDYPNIDPNAPLMPWAGSHYEMNFDQPFINFFDSLLQPFDFDKFQLPDLVEFGRVVQALIASVLVAFNPFIPGSPFCPGPCLLPDPSGTIMDPNDWNMPSYYLLAKAIGDLWPGNPVIDEWLSAYDDGTANVSTPEIIEYEAWLWRLGTVLLDLKNPLPDDPAIDTTPYLPTVDQIHDFLGNYLFNIADNIGIIGPFDIQGLWDALFDVTPA</sequence>